<gene>
    <name evidence="3" type="ORF">FWK35_00027941</name>
</gene>
<dbReference type="Pfam" id="PF09588">
    <property type="entry name" value="YqaJ"/>
    <property type="match status" value="1"/>
</dbReference>
<dbReference type="PANTHER" id="PTHR46609">
    <property type="entry name" value="EXONUCLEASE, PHAGE-TYPE/RECB, C-TERMINAL DOMAIN-CONTAINING PROTEIN"/>
    <property type="match status" value="1"/>
</dbReference>
<dbReference type="Gene3D" id="3.90.320.10">
    <property type="match status" value="1"/>
</dbReference>
<feature type="domain" description="Mutator-like transposase" evidence="2">
    <location>
        <begin position="401"/>
        <end position="502"/>
    </location>
</feature>
<feature type="non-terminal residue" evidence="3">
    <location>
        <position position="1"/>
    </location>
</feature>
<organism evidence="3 4">
    <name type="scientific">Aphis craccivora</name>
    <name type="common">Cowpea aphid</name>
    <dbReference type="NCBI Taxonomy" id="307492"/>
    <lineage>
        <taxon>Eukaryota</taxon>
        <taxon>Metazoa</taxon>
        <taxon>Ecdysozoa</taxon>
        <taxon>Arthropoda</taxon>
        <taxon>Hexapoda</taxon>
        <taxon>Insecta</taxon>
        <taxon>Pterygota</taxon>
        <taxon>Neoptera</taxon>
        <taxon>Paraneoptera</taxon>
        <taxon>Hemiptera</taxon>
        <taxon>Sternorrhyncha</taxon>
        <taxon>Aphidomorpha</taxon>
        <taxon>Aphidoidea</taxon>
        <taxon>Aphididae</taxon>
        <taxon>Aphidini</taxon>
        <taxon>Aphis</taxon>
        <taxon>Aphis</taxon>
    </lineage>
</organism>
<dbReference type="GO" id="GO:0006281">
    <property type="term" value="P:DNA repair"/>
    <property type="evidence" value="ECO:0007669"/>
    <property type="project" value="UniProtKB-ARBA"/>
</dbReference>
<dbReference type="Pfam" id="PF20700">
    <property type="entry name" value="Mutator"/>
    <property type="match status" value="2"/>
</dbReference>
<dbReference type="Proteomes" id="UP000478052">
    <property type="component" value="Unassembled WGS sequence"/>
</dbReference>
<dbReference type="InterPro" id="IPR011604">
    <property type="entry name" value="PDDEXK-like_dom_sf"/>
</dbReference>
<feature type="domain" description="Mutator-like transposase" evidence="2">
    <location>
        <begin position="72"/>
        <end position="394"/>
    </location>
</feature>
<evidence type="ECO:0000259" key="1">
    <source>
        <dbReference type="Pfam" id="PF09588"/>
    </source>
</evidence>
<comment type="caution">
    <text evidence="3">The sequence shown here is derived from an EMBL/GenBank/DDBJ whole genome shotgun (WGS) entry which is preliminary data.</text>
</comment>
<dbReference type="InterPro" id="IPR019080">
    <property type="entry name" value="YqaJ_viral_recombinase"/>
</dbReference>
<dbReference type="PANTHER" id="PTHR46609:SF8">
    <property type="entry name" value="YQAJ VIRAL RECOMBINASE DOMAIN-CONTAINING PROTEIN"/>
    <property type="match status" value="1"/>
</dbReference>
<accession>A0A6G0WWF0</accession>
<dbReference type="InterPro" id="IPR011335">
    <property type="entry name" value="Restrct_endonuc-II-like"/>
</dbReference>
<dbReference type="CDD" id="cd22343">
    <property type="entry name" value="PDDEXK_lambda_exonuclease-like"/>
    <property type="match status" value="1"/>
</dbReference>
<proteinExistence type="predicted"/>
<evidence type="ECO:0000313" key="4">
    <source>
        <dbReference type="Proteomes" id="UP000478052"/>
    </source>
</evidence>
<feature type="domain" description="YqaJ viral recombinase" evidence="1">
    <location>
        <begin position="578"/>
        <end position="688"/>
    </location>
</feature>
<sequence>TSTPTHTNTLLSRRIATINNFSFDDKIVEPSSFNPILDNDITDIESNINSHSLTISNELPSTSSFNMDILNGRRIVDIGHIFNEIQNSGHSGGFGCSFLDMIFKREEKNGFFSIFYFHCKMCGIEKKISSENPNNFECIPINKAVVNATLAIGIGYAQLFELAACIDIPSMSSNTYQSILSSVGNVVHASSWDEMKKAGDEEREIALKNGILDEDGIPMCTVIADGQWSKRSYKTKYDAFSGAATIIGYNTRRVLFVGIRNRYCSICQRASDRDENKPVHNCFLNWASSSTGMEADGILEGFLNSVQMHGLKYNKLIGDGDSSVIKRLNDVLPYGPHFTVEKIECRNHLLRNSCQKLLALTKRTEYPIHIRKFIQNNILRFRSDITKAVQHRKTSDLSIPNKIAGDGDSSVIKRLNDLLPYGPHFTVEKIESLTKRTEYPVHIRKFIQNNILRFRSDITKAVQHCKTSDLSIPNKIADLRKDIENSPYHRFGQHDNCDRYFCSGSKSGEINLVGDVEKCGLMREVRNIILRPANNSSSLIQDVDNNACEQFNRLINTLKTVNLHQIHLDTRDQSGNQKWFQERKKRLTASKFGDICKMRQDTSCKRQVHAIILYKPQIITKELTHGIEMESYGRKNFEDVSGLSAENCGLIVDSEFPFLAASPGKIIFVWQRMVDNDAILEIKCPYIAKDTNDVIEAVNNKLLQYCTLLHTNNGQ</sequence>
<dbReference type="OrthoDB" id="6612141at2759"/>
<evidence type="ECO:0000259" key="2">
    <source>
        <dbReference type="Pfam" id="PF20700"/>
    </source>
</evidence>
<dbReference type="EMBL" id="VUJU01008364">
    <property type="protein sequence ID" value="KAF0731877.1"/>
    <property type="molecule type" value="Genomic_DNA"/>
</dbReference>
<evidence type="ECO:0000313" key="3">
    <source>
        <dbReference type="EMBL" id="KAF0731877.1"/>
    </source>
</evidence>
<protein>
    <submittedName>
        <fullName evidence="3">YqaJ domain-containing protein</fullName>
    </submittedName>
</protein>
<dbReference type="InterPro" id="IPR051703">
    <property type="entry name" value="NF-kappa-B_Signaling_Reg"/>
</dbReference>
<dbReference type="SUPFAM" id="SSF52980">
    <property type="entry name" value="Restriction endonuclease-like"/>
    <property type="match status" value="1"/>
</dbReference>
<reference evidence="3 4" key="1">
    <citation type="submission" date="2019-08" db="EMBL/GenBank/DDBJ databases">
        <title>Whole genome of Aphis craccivora.</title>
        <authorList>
            <person name="Voronova N.V."/>
            <person name="Shulinski R.S."/>
            <person name="Bandarenka Y.V."/>
            <person name="Zhorov D.G."/>
            <person name="Warner D."/>
        </authorList>
    </citation>
    <scope>NUCLEOTIDE SEQUENCE [LARGE SCALE GENOMIC DNA]</scope>
    <source>
        <strain evidence="3">180601</strain>
        <tissue evidence="3">Whole Body</tissue>
    </source>
</reference>
<dbReference type="AlphaFoldDB" id="A0A6G0WWF0"/>
<dbReference type="InterPro" id="IPR049012">
    <property type="entry name" value="Mutator_transp_dom"/>
</dbReference>
<keyword evidence="4" id="KW-1185">Reference proteome</keyword>
<name>A0A6G0WWF0_APHCR</name>